<dbReference type="InterPro" id="IPR013651">
    <property type="entry name" value="ATP-grasp_RimK-type"/>
</dbReference>
<dbReference type="Proteomes" id="UP000177501">
    <property type="component" value="Unassembled WGS sequence"/>
</dbReference>
<dbReference type="PANTHER" id="PTHR21621">
    <property type="entry name" value="RIBOSOMAL PROTEIN S6 MODIFICATION PROTEIN"/>
    <property type="match status" value="1"/>
</dbReference>
<evidence type="ECO:0000313" key="4">
    <source>
        <dbReference type="Proteomes" id="UP000177501"/>
    </source>
</evidence>
<dbReference type="GO" id="GO:0046872">
    <property type="term" value="F:metal ion binding"/>
    <property type="evidence" value="ECO:0007669"/>
    <property type="project" value="InterPro"/>
</dbReference>
<dbReference type="Gene3D" id="3.30.1490.20">
    <property type="entry name" value="ATP-grasp fold, A domain"/>
    <property type="match status" value="1"/>
</dbReference>
<organism evidence="3 4">
    <name type="scientific">Candidatus Woesebacteria bacterium RIFCSPLOWO2_01_FULL_37_19</name>
    <dbReference type="NCBI Taxonomy" id="1802514"/>
    <lineage>
        <taxon>Bacteria</taxon>
        <taxon>Candidatus Woeseibacteriota</taxon>
    </lineage>
</organism>
<reference evidence="3 4" key="1">
    <citation type="journal article" date="2016" name="Nat. Commun.">
        <title>Thousands of microbial genomes shed light on interconnected biogeochemical processes in an aquifer system.</title>
        <authorList>
            <person name="Anantharaman K."/>
            <person name="Brown C.T."/>
            <person name="Hug L.A."/>
            <person name="Sharon I."/>
            <person name="Castelle C.J."/>
            <person name="Probst A.J."/>
            <person name="Thomas B.C."/>
            <person name="Singh A."/>
            <person name="Wilkins M.J."/>
            <person name="Karaoz U."/>
            <person name="Brodie E.L."/>
            <person name="Williams K.H."/>
            <person name="Hubbard S.S."/>
            <person name="Banfield J.F."/>
        </authorList>
    </citation>
    <scope>NUCLEOTIDE SEQUENCE [LARGE SCALE GENOMIC DNA]</scope>
</reference>
<protein>
    <recommendedName>
        <fullName evidence="2">ATP-grasp domain-containing protein</fullName>
    </recommendedName>
</protein>
<dbReference type="STRING" id="1802514.A2955_01610"/>
<sequence length="338" mass="37266">MNKKILIVVGGGTKHLGPFVEAAGEMGLLVDCVSFSDLEFKTGEGETRIMFKGSDAAGYDIVYLRLIGKRYEDAAILVYYLRQKGIRIVDQIYNSIQENPTIYGGDELNADMSSSLKGNPALLERGGRHERDGIIRVPLPKSIEAKMLADAHLPLPKTYFGRMKMIALAAPKLFGFPFVIKSTTGKQGHGVWSPTNSEELNKMVEEFTPLEKTTNVRFIAQEFVKASQRNRVFVIGGRAIAAITRPTRWRKRFQEKVAGEYQEGVKSALNPIPKADAELAVSAANALGIDIGGVDIITDDATGKKYILEVNSAPRWDSIKKDTGINVEKEILKYLSSI</sequence>
<dbReference type="InterPro" id="IPR011761">
    <property type="entry name" value="ATP-grasp"/>
</dbReference>
<dbReference type="SUPFAM" id="SSF56059">
    <property type="entry name" value="Glutathione synthetase ATP-binding domain-like"/>
    <property type="match status" value="1"/>
</dbReference>
<keyword evidence="1" id="KW-0547">Nucleotide-binding</keyword>
<comment type="caution">
    <text evidence="3">The sequence shown here is derived from an EMBL/GenBank/DDBJ whole genome shotgun (WGS) entry which is preliminary data.</text>
</comment>
<accession>A0A1F8BAQ8</accession>
<evidence type="ECO:0000313" key="3">
    <source>
        <dbReference type="EMBL" id="OGM61020.1"/>
    </source>
</evidence>
<dbReference type="Pfam" id="PF08443">
    <property type="entry name" value="RimK"/>
    <property type="match status" value="1"/>
</dbReference>
<dbReference type="AlphaFoldDB" id="A0A1F8BAQ8"/>
<name>A0A1F8BAQ8_9BACT</name>
<feature type="domain" description="ATP-grasp" evidence="2">
    <location>
        <begin position="145"/>
        <end position="336"/>
    </location>
</feature>
<dbReference type="GO" id="GO:0005524">
    <property type="term" value="F:ATP binding"/>
    <property type="evidence" value="ECO:0007669"/>
    <property type="project" value="UniProtKB-UniRule"/>
</dbReference>
<evidence type="ECO:0000256" key="1">
    <source>
        <dbReference type="PROSITE-ProRule" id="PRU00409"/>
    </source>
</evidence>
<keyword evidence="1" id="KW-0067">ATP-binding</keyword>
<dbReference type="Gene3D" id="3.30.470.20">
    <property type="entry name" value="ATP-grasp fold, B domain"/>
    <property type="match status" value="1"/>
</dbReference>
<evidence type="ECO:0000259" key="2">
    <source>
        <dbReference type="PROSITE" id="PS50975"/>
    </source>
</evidence>
<dbReference type="GO" id="GO:0005737">
    <property type="term" value="C:cytoplasm"/>
    <property type="evidence" value="ECO:0007669"/>
    <property type="project" value="TreeGrafter"/>
</dbReference>
<dbReference type="GO" id="GO:0018169">
    <property type="term" value="F:ribosomal S6-glutamic acid ligase activity"/>
    <property type="evidence" value="ECO:0007669"/>
    <property type="project" value="TreeGrafter"/>
</dbReference>
<gene>
    <name evidence="3" type="ORF">A2955_01610</name>
</gene>
<dbReference type="PROSITE" id="PS50975">
    <property type="entry name" value="ATP_GRASP"/>
    <property type="match status" value="1"/>
</dbReference>
<dbReference type="InterPro" id="IPR013815">
    <property type="entry name" value="ATP_grasp_subdomain_1"/>
</dbReference>
<proteinExistence type="predicted"/>
<dbReference type="GO" id="GO:0009432">
    <property type="term" value="P:SOS response"/>
    <property type="evidence" value="ECO:0007669"/>
    <property type="project" value="TreeGrafter"/>
</dbReference>
<dbReference type="PANTHER" id="PTHR21621:SF0">
    <property type="entry name" value="BETA-CITRYLGLUTAMATE SYNTHASE B-RELATED"/>
    <property type="match status" value="1"/>
</dbReference>
<dbReference type="EMBL" id="MGHA01000012">
    <property type="protein sequence ID" value="OGM61020.1"/>
    <property type="molecule type" value="Genomic_DNA"/>
</dbReference>